<dbReference type="GO" id="GO:0043190">
    <property type="term" value="C:ATP-binding cassette (ABC) transporter complex"/>
    <property type="evidence" value="ECO:0007669"/>
    <property type="project" value="InterPro"/>
</dbReference>
<feature type="non-terminal residue" evidence="3">
    <location>
        <position position="248"/>
    </location>
</feature>
<dbReference type="EMBL" id="MFSR01000093">
    <property type="protein sequence ID" value="OGI37365.1"/>
    <property type="molecule type" value="Genomic_DNA"/>
</dbReference>
<evidence type="ECO:0000313" key="4">
    <source>
        <dbReference type="Proteomes" id="UP000179334"/>
    </source>
</evidence>
<organism evidence="3 4">
    <name type="scientific">Candidatus Muproteobacteria bacterium RBG_16_64_10</name>
    <dbReference type="NCBI Taxonomy" id="1817757"/>
    <lineage>
        <taxon>Bacteria</taxon>
        <taxon>Pseudomonadati</taxon>
        <taxon>Pseudomonadota</taxon>
        <taxon>Candidatus Muproteobacteria</taxon>
    </lineage>
</organism>
<dbReference type="Pfam" id="PF12974">
    <property type="entry name" value="Phosphonate-bd"/>
    <property type="match status" value="1"/>
</dbReference>
<dbReference type="Gene3D" id="3.40.190.10">
    <property type="entry name" value="Periplasmic binding protein-like II"/>
    <property type="match status" value="2"/>
</dbReference>
<gene>
    <name evidence="3" type="ORF">A2V91_04320</name>
</gene>
<comment type="caution">
    <text evidence="3">The sequence shown here is derived from an EMBL/GenBank/DDBJ whole genome shotgun (WGS) entry which is preliminary data.</text>
</comment>
<protein>
    <submittedName>
        <fullName evidence="3">Phosphonate ABC transporter substrate-binding protein</fullName>
    </submittedName>
</protein>
<evidence type="ECO:0000313" key="3">
    <source>
        <dbReference type="EMBL" id="OGI37365.1"/>
    </source>
</evidence>
<dbReference type="InterPro" id="IPR005770">
    <property type="entry name" value="PhnD"/>
</dbReference>
<comment type="similarity">
    <text evidence="1">Belongs to the phosphate/phosphite/phosphonate binding protein family.</text>
</comment>
<dbReference type="Proteomes" id="UP000179334">
    <property type="component" value="Unassembled WGS sequence"/>
</dbReference>
<dbReference type="SUPFAM" id="SSF53850">
    <property type="entry name" value="Periplasmic binding protein-like II"/>
    <property type="match status" value="1"/>
</dbReference>
<dbReference type="PANTHER" id="PTHR35841">
    <property type="entry name" value="PHOSPHONATES-BINDING PERIPLASMIC PROTEIN"/>
    <property type="match status" value="1"/>
</dbReference>
<evidence type="ECO:0000256" key="2">
    <source>
        <dbReference type="ARBA" id="ARBA00022729"/>
    </source>
</evidence>
<dbReference type="PANTHER" id="PTHR35841:SF1">
    <property type="entry name" value="PHOSPHONATES-BINDING PERIPLASMIC PROTEIN"/>
    <property type="match status" value="1"/>
</dbReference>
<keyword evidence="2" id="KW-0732">Signal</keyword>
<name>A0A1F6SXA4_9PROT</name>
<dbReference type="NCBIfam" id="TIGR01098">
    <property type="entry name" value="3A0109s03R"/>
    <property type="match status" value="1"/>
</dbReference>
<proteinExistence type="inferred from homology"/>
<dbReference type="AlphaFoldDB" id="A0A1F6SXA4"/>
<sequence length="248" mass="26986">MEPGKKRLALHAPLLRFLLGLAILVAPSAAPRAESGKGARELTFGSVAMDIPAEMHRRLRPLMDYLSAELKRPVQLKLSADLSKAADELASGNVDIAYLTPVAYIKAQRAGGARLVAKTVTRGDKSFQLMLVVRRDSPIKSVRDLAGKSFAFGDPAAILQRAVLVNAGVKLEQLGSYKFIGHYDNIARGVANGDFDAGILKDTTAYEWERKGLRVLHASPPLPPYNIAVSKRVDEPTRNALRQALLRL</sequence>
<reference evidence="3 4" key="1">
    <citation type="journal article" date="2016" name="Nat. Commun.">
        <title>Thousands of microbial genomes shed light on interconnected biogeochemical processes in an aquifer system.</title>
        <authorList>
            <person name="Anantharaman K."/>
            <person name="Brown C.T."/>
            <person name="Hug L.A."/>
            <person name="Sharon I."/>
            <person name="Castelle C.J."/>
            <person name="Probst A.J."/>
            <person name="Thomas B.C."/>
            <person name="Singh A."/>
            <person name="Wilkins M.J."/>
            <person name="Karaoz U."/>
            <person name="Brodie E.L."/>
            <person name="Williams K.H."/>
            <person name="Hubbard S.S."/>
            <person name="Banfield J.F."/>
        </authorList>
    </citation>
    <scope>NUCLEOTIDE SEQUENCE [LARGE SCALE GENOMIC DNA]</scope>
</reference>
<evidence type="ECO:0000256" key="1">
    <source>
        <dbReference type="ARBA" id="ARBA00007162"/>
    </source>
</evidence>
<dbReference type="GO" id="GO:0055085">
    <property type="term" value="P:transmembrane transport"/>
    <property type="evidence" value="ECO:0007669"/>
    <property type="project" value="InterPro"/>
</dbReference>
<accession>A0A1F6SXA4</accession>